<sequence length="143" mass="16187">MASSGHLLSHVMIDLLFLVAATTAMNKITLPDHYLSVISDQRFADQIEKIGFEAYKYSQGPPKNMQLPNLIYYILVDAGLWLINDRKRSYCAIFRAACLEVDPDIKLTSLIVQVVYDMKVDHGYPTSLNGVNKKNIFVSIYQV</sequence>
<accession>A0A2I0BB87</accession>
<protein>
    <submittedName>
        <fullName evidence="2">Uncharacterized protein</fullName>
    </submittedName>
</protein>
<dbReference type="Proteomes" id="UP000236161">
    <property type="component" value="Unassembled WGS sequence"/>
</dbReference>
<keyword evidence="1" id="KW-0812">Transmembrane</keyword>
<keyword evidence="3" id="KW-1185">Reference proteome</keyword>
<gene>
    <name evidence="2" type="ORF">AXF42_Ash019074</name>
</gene>
<reference evidence="2 3" key="1">
    <citation type="journal article" date="2017" name="Nature">
        <title>The Apostasia genome and the evolution of orchids.</title>
        <authorList>
            <person name="Zhang G.Q."/>
            <person name="Liu K.W."/>
            <person name="Li Z."/>
            <person name="Lohaus R."/>
            <person name="Hsiao Y.Y."/>
            <person name="Niu S.C."/>
            <person name="Wang J.Y."/>
            <person name="Lin Y.C."/>
            <person name="Xu Q."/>
            <person name="Chen L.J."/>
            <person name="Yoshida K."/>
            <person name="Fujiwara S."/>
            <person name="Wang Z.W."/>
            <person name="Zhang Y.Q."/>
            <person name="Mitsuda N."/>
            <person name="Wang M."/>
            <person name="Liu G.H."/>
            <person name="Pecoraro L."/>
            <person name="Huang H.X."/>
            <person name="Xiao X.J."/>
            <person name="Lin M."/>
            <person name="Wu X.Y."/>
            <person name="Wu W.L."/>
            <person name="Chen Y.Y."/>
            <person name="Chang S.B."/>
            <person name="Sakamoto S."/>
            <person name="Ohme-Takagi M."/>
            <person name="Yagi M."/>
            <person name="Zeng S.J."/>
            <person name="Shen C.Y."/>
            <person name="Yeh C.M."/>
            <person name="Luo Y.B."/>
            <person name="Tsai W.C."/>
            <person name="Van de Peer Y."/>
            <person name="Liu Z.J."/>
        </authorList>
    </citation>
    <scope>NUCLEOTIDE SEQUENCE [LARGE SCALE GENOMIC DNA]</scope>
    <source>
        <strain evidence="3">cv. Shenzhen</strain>
        <tissue evidence="2">Stem</tissue>
    </source>
</reference>
<keyword evidence="1" id="KW-1133">Transmembrane helix</keyword>
<feature type="transmembrane region" description="Helical" evidence="1">
    <location>
        <begin position="65"/>
        <end position="83"/>
    </location>
</feature>
<name>A0A2I0BB87_9ASPA</name>
<organism evidence="2 3">
    <name type="scientific">Apostasia shenzhenica</name>
    <dbReference type="NCBI Taxonomy" id="1088818"/>
    <lineage>
        <taxon>Eukaryota</taxon>
        <taxon>Viridiplantae</taxon>
        <taxon>Streptophyta</taxon>
        <taxon>Embryophyta</taxon>
        <taxon>Tracheophyta</taxon>
        <taxon>Spermatophyta</taxon>
        <taxon>Magnoliopsida</taxon>
        <taxon>Liliopsida</taxon>
        <taxon>Asparagales</taxon>
        <taxon>Orchidaceae</taxon>
        <taxon>Apostasioideae</taxon>
        <taxon>Apostasia</taxon>
    </lineage>
</organism>
<feature type="transmembrane region" description="Helical" evidence="1">
    <location>
        <begin position="7"/>
        <end position="25"/>
    </location>
</feature>
<evidence type="ECO:0000256" key="1">
    <source>
        <dbReference type="SAM" id="Phobius"/>
    </source>
</evidence>
<dbReference type="EMBL" id="KZ451898">
    <property type="protein sequence ID" value="PKA65062.1"/>
    <property type="molecule type" value="Genomic_DNA"/>
</dbReference>
<evidence type="ECO:0000313" key="2">
    <source>
        <dbReference type="EMBL" id="PKA65062.1"/>
    </source>
</evidence>
<keyword evidence="1" id="KW-0472">Membrane</keyword>
<evidence type="ECO:0000313" key="3">
    <source>
        <dbReference type="Proteomes" id="UP000236161"/>
    </source>
</evidence>
<dbReference type="AlphaFoldDB" id="A0A2I0BB87"/>
<proteinExistence type="predicted"/>